<evidence type="ECO:0000256" key="2">
    <source>
        <dbReference type="ARBA" id="ARBA00022692"/>
    </source>
</evidence>
<dbReference type="EMBL" id="CP035281">
    <property type="protein sequence ID" value="QAT43118.1"/>
    <property type="molecule type" value="Genomic_DNA"/>
</dbReference>
<keyword evidence="10" id="KW-1185">Reference proteome</keyword>
<comment type="subcellular location">
    <subcellularLocation>
        <location evidence="1">Membrane</location>
        <topology evidence="1">Multi-pass membrane protein</topology>
    </subcellularLocation>
</comment>
<evidence type="ECO:0000256" key="3">
    <source>
        <dbReference type="ARBA" id="ARBA00022777"/>
    </source>
</evidence>
<feature type="transmembrane region" description="Helical" evidence="7">
    <location>
        <begin position="44"/>
        <end position="68"/>
    </location>
</feature>
<evidence type="ECO:0000256" key="7">
    <source>
        <dbReference type="SAM" id="Phobius"/>
    </source>
</evidence>
<dbReference type="Pfam" id="PF02518">
    <property type="entry name" value="HATPase_c"/>
    <property type="match status" value="1"/>
</dbReference>
<dbReference type="OrthoDB" id="9814202at2"/>
<evidence type="ECO:0000256" key="6">
    <source>
        <dbReference type="ARBA" id="ARBA00023136"/>
    </source>
</evidence>
<sequence>MELSLDIIWIVICGCFVFFMQAGLTCLEVGFIQSKNVIFVSIENLLTFMVTTICFCLVGFPLMFGKTFHGMVGVSLWGLKHITSQNPLGFAFVFIELMFAGVAVTIFAGAMSERTKIIPLQIAAFVSSILIYPVYGHWVWGGNFLDQNTWLQKMGYIDCAGASVVHVTAGFIALAGISAVGGRKKATSGRSNIPIATLGVFILWFGWMGFNGGSTFRFSEEVGLAVLNTNLSAASGMAGALILNFIMKRNGGYLVSLFNGVLGGLVAITAAAFYCTPIAAVEIGFITGIIVDTSRYLLERWKLDDAVNAIPAHLVGGIAGCLLLPFFIEEQYLNLPDRISQFGVQVIGILANFVWVFGLSYIMFLILNKTIGLRVTPEEEEKGLNIVEFEDYYSWEKYIEISGFEAEIKEKNNLLRKQARLLVVTEEQERKKLARDLHDGVGQSLAALKLMLGLTKKQIKEEENEHLSLIMGKALKLAETSIEEMREVLNNLGPKILEEKGLTEAVRALVEKVNELDGITCRLKIENELPSLDNTIALNIYRVLQEALTNVIKHSKARNVSMTISFHAEKNLYVFKVTDDGIGFQVNENELGLGILSMGDRVKMLGGNFQVSSRIKGGTTVMMEVPVHDGK</sequence>
<feature type="transmembrane region" description="Helical" evidence="7">
    <location>
        <begin position="88"/>
        <end position="110"/>
    </location>
</feature>
<dbReference type="RefSeq" id="WP_128745767.1">
    <property type="nucleotide sequence ID" value="NZ_CP035281.1"/>
</dbReference>
<protein>
    <submittedName>
        <fullName evidence="9">Histidine kinase</fullName>
    </submittedName>
</protein>
<dbReference type="Proteomes" id="UP000287601">
    <property type="component" value="Chromosome"/>
</dbReference>
<evidence type="ECO:0000313" key="9">
    <source>
        <dbReference type="EMBL" id="QAT43118.1"/>
    </source>
</evidence>
<dbReference type="KEGG" id="amij:EQM06_07635"/>
<accession>A0A410PW15</accession>
<dbReference type="InterPro" id="IPR005467">
    <property type="entry name" value="His_kinase_dom"/>
</dbReference>
<dbReference type="CDD" id="cd16917">
    <property type="entry name" value="HATPase_UhpB-NarQ-NarX-like"/>
    <property type="match status" value="1"/>
</dbReference>
<proteinExistence type="predicted"/>
<dbReference type="PANTHER" id="PTHR11730">
    <property type="entry name" value="AMMONIUM TRANSPORTER"/>
    <property type="match status" value="1"/>
</dbReference>
<keyword evidence="6 7" id="KW-0472">Membrane</keyword>
<feature type="transmembrane region" description="Helical" evidence="7">
    <location>
        <begin position="6"/>
        <end position="32"/>
    </location>
</feature>
<evidence type="ECO:0000259" key="8">
    <source>
        <dbReference type="PROSITE" id="PS50109"/>
    </source>
</evidence>
<dbReference type="InterPro" id="IPR003594">
    <property type="entry name" value="HATPase_dom"/>
</dbReference>
<dbReference type="GO" id="GO:0097272">
    <property type="term" value="P:ammonium homeostasis"/>
    <property type="evidence" value="ECO:0007669"/>
    <property type="project" value="TreeGrafter"/>
</dbReference>
<dbReference type="Pfam" id="PF07730">
    <property type="entry name" value="HisKA_3"/>
    <property type="match status" value="1"/>
</dbReference>
<keyword evidence="5" id="KW-0902">Two-component regulatory system</keyword>
<dbReference type="PANTHER" id="PTHR11730:SF89">
    <property type="entry name" value="AMMONIUM TRANSPORTER SLL0108-RELATED"/>
    <property type="match status" value="1"/>
</dbReference>
<evidence type="ECO:0000313" key="10">
    <source>
        <dbReference type="Proteomes" id="UP000287601"/>
    </source>
</evidence>
<dbReference type="Gene3D" id="3.30.565.10">
    <property type="entry name" value="Histidine kinase-like ATPase, C-terminal domain"/>
    <property type="match status" value="1"/>
</dbReference>
<dbReference type="GO" id="GO:0000155">
    <property type="term" value="F:phosphorelay sensor kinase activity"/>
    <property type="evidence" value="ECO:0007669"/>
    <property type="project" value="InterPro"/>
</dbReference>
<dbReference type="PROSITE" id="PS50109">
    <property type="entry name" value="HIS_KIN"/>
    <property type="match status" value="1"/>
</dbReference>
<dbReference type="GO" id="GO:0046983">
    <property type="term" value="F:protein dimerization activity"/>
    <property type="evidence" value="ECO:0007669"/>
    <property type="project" value="InterPro"/>
</dbReference>
<dbReference type="SMART" id="SM00387">
    <property type="entry name" value="HATPase_c"/>
    <property type="match status" value="1"/>
</dbReference>
<dbReference type="Gene3D" id="1.10.3430.10">
    <property type="entry name" value="Ammonium transporter AmtB like domains"/>
    <property type="match status" value="1"/>
</dbReference>
<feature type="transmembrane region" description="Helical" evidence="7">
    <location>
        <begin position="192"/>
        <end position="210"/>
    </location>
</feature>
<keyword evidence="3 9" id="KW-0418">Kinase</keyword>
<feature type="transmembrane region" description="Helical" evidence="7">
    <location>
        <begin position="279"/>
        <end position="298"/>
    </location>
</feature>
<dbReference type="InterPro" id="IPR011712">
    <property type="entry name" value="Sig_transdc_His_kin_sub3_dim/P"/>
</dbReference>
<feature type="domain" description="Histidine kinase" evidence="8">
    <location>
        <begin position="432"/>
        <end position="629"/>
    </location>
</feature>
<dbReference type="InterPro" id="IPR036890">
    <property type="entry name" value="HATPase_C_sf"/>
</dbReference>
<dbReference type="SUPFAM" id="SSF55874">
    <property type="entry name" value="ATPase domain of HSP90 chaperone/DNA topoisomerase II/histidine kinase"/>
    <property type="match status" value="1"/>
</dbReference>
<feature type="transmembrane region" description="Helical" evidence="7">
    <location>
        <begin position="117"/>
        <end position="135"/>
    </location>
</feature>
<reference evidence="9 10" key="1">
    <citation type="submission" date="2019-01" db="EMBL/GenBank/DDBJ databases">
        <title>Draft genomes of a novel of Aminipila strains.</title>
        <authorList>
            <person name="Ma S."/>
        </authorList>
    </citation>
    <scope>NUCLEOTIDE SEQUENCE [LARGE SCALE GENOMIC DNA]</scope>
    <source>
        <strain evidence="10">JN-39</strain>
    </source>
</reference>
<keyword evidence="3 9" id="KW-0808">Transferase</keyword>
<feature type="transmembrane region" description="Helical" evidence="7">
    <location>
        <begin position="222"/>
        <end position="246"/>
    </location>
</feature>
<dbReference type="InterPro" id="IPR024041">
    <property type="entry name" value="NH4_transpt_AmtB-like_dom"/>
</dbReference>
<feature type="transmembrane region" description="Helical" evidence="7">
    <location>
        <begin position="253"/>
        <end position="273"/>
    </location>
</feature>
<dbReference type="Gene3D" id="1.20.5.1930">
    <property type="match status" value="1"/>
</dbReference>
<dbReference type="GO" id="GO:0016020">
    <property type="term" value="C:membrane"/>
    <property type="evidence" value="ECO:0007669"/>
    <property type="project" value="UniProtKB-SubCell"/>
</dbReference>
<dbReference type="GO" id="GO:0008519">
    <property type="term" value="F:ammonium channel activity"/>
    <property type="evidence" value="ECO:0007669"/>
    <property type="project" value="InterPro"/>
</dbReference>
<keyword evidence="2 7" id="KW-0812">Transmembrane</keyword>
<evidence type="ECO:0000256" key="5">
    <source>
        <dbReference type="ARBA" id="ARBA00023012"/>
    </source>
</evidence>
<feature type="transmembrane region" description="Helical" evidence="7">
    <location>
        <begin position="155"/>
        <end position="180"/>
    </location>
</feature>
<dbReference type="InterPro" id="IPR029020">
    <property type="entry name" value="Ammonium/urea_transptr"/>
</dbReference>
<feature type="transmembrane region" description="Helical" evidence="7">
    <location>
        <begin position="348"/>
        <end position="367"/>
    </location>
</feature>
<dbReference type="SUPFAM" id="SSF111352">
    <property type="entry name" value="Ammonium transporter"/>
    <property type="match status" value="1"/>
</dbReference>
<dbReference type="AlphaFoldDB" id="A0A410PW15"/>
<keyword evidence="4 7" id="KW-1133">Transmembrane helix</keyword>
<name>A0A410PW15_9FIRM</name>
<evidence type="ECO:0000256" key="1">
    <source>
        <dbReference type="ARBA" id="ARBA00004141"/>
    </source>
</evidence>
<dbReference type="Pfam" id="PF00909">
    <property type="entry name" value="Ammonium_transp"/>
    <property type="match status" value="1"/>
</dbReference>
<feature type="transmembrane region" description="Helical" evidence="7">
    <location>
        <begin position="310"/>
        <end position="328"/>
    </location>
</feature>
<gene>
    <name evidence="9" type="ORF">EQM06_07635</name>
</gene>
<organism evidence="9 10">
    <name type="scientific">Aminipila luticellarii</name>
    <dbReference type="NCBI Taxonomy" id="2507160"/>
    <lineage>
        <taxon>Bacteria</taxon>
        <taxon>Bacillati</taxon>
        <taxon>Bacillota</taxon>
        <taxon>Clostridia</taxon>
        <taxon>Peptostreptococcales</taxon>
        <taxon>Anaerovoracaceae</taxon>
        <taxon>Aminipila</taxon>
    </lineage>
</organism>
<evidence type="ECO:0000256" key="4">
    <source>
        <dbReference type="ARBA" id="ARBA00022989"/>
    </source>
</evidence>